<protein>
    <submittedName>
        <fullName evidence="1">Uncharacterized protein</fullName>
    </submittedName>
</protein>
<dbReference type="EMBL" id="CP002902">
    <property type="protein sequence ID" value="AEJ45190.1"/>
    <property type="molecule type" value="Genomic_DNA"/>
</dbReference>
<dbReference type="STRING" id="1048834.TC41_3311"/>
<organism evidence="1 2">
    <name type="scientific">Alicyclobacillus acidocaldarius (strain Tc-4-1)</name>
    <name type="common">Bacillus acidocaldarius</name>
    <dbReference type="NCBI Taxonomy" id="1048834"/>
    <lineage>
        <taxon>Bacteria</taxon>
        <taxon>Bacillati</taxon>
        <taxon>Bacillota</taxon>
        <taxon>Bacilli</taxon>
        <taxon>Bacillales</taxon>
        <taxon>Alicyclobacillaceae</taxon>
        <taxon>Alicyclobacillus</taxon>
    </lineage>
</organism>
<dbReference type="Proteomes" id="UP000000292">
    <property type="component" value="Chromosome"/>
</dbReference>
<evidence type="ECO:0000313" key="1">
    <source>
        <dbReference type="EMBL" id="AEJ45190.1"/>
    </source>
</evidence>
<dbReference type="KEGG" id="aad:TC41_3311"/>
<proteinExistence type="predicted"/>
<dbReference type="AlphaFoldDB" id="F8IEF2"/>
<reference evidence="1 2" key="1">
    <citation type="journal article" date="2011" name="J. Bacteriol.">
        <title>Complete Genome Sequence of Alicyclobacillus acidocaldarius Strain Tc-4-1.</title>
        <authorList>
            <person name="Chen Y."/>
            <person name="He Y."/>
            <person name="Zhang B."/>
            <person name="Yang J."/>
            <person name="Li W."/>
            <person name="Dong Z."/>
            <person name="Hu S."/>
        </authorList>
    </citation>
    <scope>NUCLEOTIDE SEQUENCE [LARGE SCALE GENOMIC DNA]</scope>
    <source>
        <strain evidence="1 2">Tc-4-1</strain>
    </source>
</reference>
<reference evidence="2" key="2">
    <citation type="submission" date="2011-06" db="EMBL/GenBank/DDBJ databases">
        <title>The complete genome sequence of Alicyclobacillus acidocaldarius sp. Tc-4-1.</title>
        <authorList>
            <person name="Chen Y."/>
            <person name="He Y."/>
            <person name="Dong Z."/>
            <person name="Hu S."/>
        </authorList>
    </citation>
    <scope>NUCLEOTIDE SEQUENCE [LARGE SCALE GENOMIC DNA]</scope>
    <source>
        <strain evidence="2">Tc-4-1</strain>
    </source>
</reference>
<name>F8IEF2_ALIAT</name>
<sequence>MICAIRYPQSSLWNPFIHNLIHNLWTTFPTASAHVDFHFTQVHR</sequence>
<evidence type="ECO:0000313" key="2">
    <source>
        <dbReference type="Proteomes" id="UP000000292"/>
    </source>
</evidence>
<dbReference type="HOGENOM" id="CLU_3211520_0_0_9"/>
<gene>
    <name evidence="1" type="ordered locus">TC41_3311</name>
</gene>
<accession>F8IEF2</accession>